<dbReference type="EMBL" id="CADCVQ010000169">
    <property type="protein sequence ID" value="CAA9531231.1"/>
    <property type="molecule type" value="Genomic_DNA"/>
</dbReference>
<reference evidence="4" key="1">
    <citation type="submission" date="2020-02" db="EMBL/GenBank/DDBJ databases">
        <authorList>
            <person name="Meier V. D."/>
        </authorList>
    </citation>
    <scope>NUCLEOTIDE SEQUENCE</scope>
    <source>
        <strain evidence="4">AVDCRST_MAG67</strain>
    </source>
</reference>
<proteinExistence type="predicted"/>
<dbReference type="InterPro" id="IPR005158">
    <property type="entry name" value="BTAD"/>
</dbReference>
<evidence type="ECO:0000256" key="1">
    <source>
        <dbReference type="PROSITE-ProRule" id="PRU00339"/>
    </source>
</evidence>
<dbReference type="InterPro" id="IPR011990">
    <property type="entry name" value="TPR-like_helical_dom_sf"/>
</dbReference>
<feature type="repeat" description="TPR" evidence="1">
    <location>
        <begin position="145"/>
        <end position="178"/>
    </location>
</feature>
<dbReference type="Pfam" id="PF03704">
    <property type="entry name" value="BTAD"/>
    <property type="match status" value="1"/>
</dbReference>
<dbReference type="InterPro" id="IPR036388">
    <property type="entry name" value="WH-like_DNA-bd_sf"/>
</dbReference>
<evidence type="ECO:0000256" key="2">
    <source>
        <dbReference type="SAM" id="MobiDB-lite"/>
    </source>
</evidence>
<sequence>MLRICLVGELRVELDGRRLESIASRQARSLLAWLAYHQGLHPRTRVAAVFWPDVLETSARASLRTALATLRRGLGEEASALLLAGRDRIGIEDGPGVWVDVRDARRLAAAGRRDEALALCDGDLLVDLDDEWVLEERRALRDRAGELLMALGDAAEQAGDVEAAVRHARRRVELDPLSEDATRVLMRRLGRAGDGAAAVAAYEALRAALRRDLGMVPSPETRLLVDELRNAPRTPAVDPRTVPCRRRLAPATPCRSSAAASTWPRCTRPGGARAPARRSS</sequence>
<name>A0A6J4TT12_9ACTN</name>
<evidence type="ECO:0000259" key="3">
    <source>
        <dbReference type="SMART" id="SM01043"/>
    </source>
</evidence>
<dbReference type="Gene3D" id="1.25.40.10">
    <property type="entry name" value="Tetratricopeptide repeat domain"/>
    <property type="match status" value="1"/>
</dbReference>
<dbReference type="InterPro" id="IPR051677">
    <property type="entry name" value="AfsR-DnrI-RedD_regulator"/>
</dbReference>
<gene>
    <name evidence="4" type="ORF">AVDCRST_MAG67-4278</name>
</gene>
<dbReference type="SMART" id="SM01043">
    <property type="entry name" value="BTAD"/>
    <property type="match status" value="1"/>
</dbReference>
<protein>
    <recommendedName>
        <fullName evidence="3">Bacterial transcriptional activator domain-containing protein</fullName>
    </recommendedName>
</protein>
<dbReference type="AlphaFoldDB" id="A0A6J4TT12"/>
<keyword evidence="1" id="KW-0802">TPR repeat</keyword>
<dbReference type="SUPFAM" id="SSF48452">
    <property type="entry name" value="TPR-like"/>
    <property type="match status" value="1"/>
</dbReference>
<dbReference type="InterPro" id="IPR019734">
    <property type="entry name" value="TPR_rpt"/>
</dbReference>
<dbReference type="PANTHER" id="PTHR35807">
    <property type="entry name" value="TRANSCRIPTIONAL REGULATOR REDD-RELATED"/>
    <property type="match status" value="1"/>
</dbReference>
<organism evidence="4">
    <name type="scientific">uncultured Solirubrobacteraceae bacterium</name>
    <dbReference type="NCBI Taxonomy" id="1162706"/>
    <lineage>
        <taxon>Bacteria</taxon>
        <taxon>Bacillati</taxon>
        <taxon>Actinomycetota</taxon>
        <taxon>Thermoleophilia</taxon>
        <taxon>Solirubrobacterales</taxon>
        <taxon>Solirubrobacteraceae</taxon>
        <taxon>environmental samples</taxon>
    </lineage>
</organism>
<dbReference type="Gene3D" id="1.10.10.10">
    <property type="entry name" value="Winged helix-like DNA-binding domain superfamily/Winged helix DNA-binding domain"/>
    <property type="match status" value="1"/>
</dbReference>
<feature type="domain" description="Bacterial transcriptional activator" evidence="3">
    <location>
        <begin position="99"/>
        <end position="229"/>
    </location>
</feature>
<dbReference type="PROSITE" id="PS50005">
    <property type="entry name" value="TPR"/>
    <property type="match status" value="1"/>
</dbReference>
<evidence type="ECO:0000313" key="4">
    <source>
        <dbReference type="EMBL" id="CAA9531231.1"/>
    </source>
</evidence>
<accession>A0A6J4TT12</accession>
<feature type="region of interest" description="Disordered" evidence="2">
    <location>
        <begin position="255"/>
        <end position="280"/>
    </location>
</feature>